<accession>A0AB33K145</accession>
<sequence>MASVGQTAAATVMAAMPVSTPRRLIGSDKVSLLTVQQNRTQDGAAGARSG</sequence>
<protein>
    <submittedName>
        <fullName evidence="1">Uncharacterized protein</fullName>
    </submittedName>
</protein>
<evidence type="ECO:0000313" key="1">
    <source>
        <dbReference type="EMBL" id="BFP45250.1"/>
    </source>
</evidence>
<dbReference type="EMBL" id="AP035881">
    <property type="protein sequence ID" value="BFP45250.1"/>
    <property type="molecule type" value="Genomic_DNA"/>
</dbReference>
<organism evidence="1">
    <name type="scientific">Kitasatospora sp. CMC57</name>
    <dbReference type="NCBI Taxonomy" id="3231513"/>
    <lineage>
        <taxon>Bacteria</taxon>
        <taxon>Bacillati</taxon>
        <taxon>Actinomycetota</taxon>
        <taxon>Actinomycetes</taxon>
        <taxon>Kitasatosporales</taxon>
        <taxon>Streptomycetaceae</taxon>
        <taxon>Kitasatospora</taxon>
    </lineage>
</organism>
<gene>
    <name evidence="1" type="ORF">KCMC57_16180</name>
</gene>
<name>A0AB33K145_9ACTN</name>
<reference evidence="1" key="1">
    <citation type="submission" date="2024-07" db="EMBL/GenBank/DDBJ databases">
        <title>Complete genome sequences of cellulolytic bacteria, Kitasatospora sp. CMC57 and Streptomyces sp. CMC78, isolated from Japanese agricultural soil.</title>
        <authorList>
            <person name="Hashimoto T."/>
            <person name="Ito M."/>
            <person name="Iwamoto M."/>
            <person name="Fukahori D."/>
            <person name="Shoda T."/>
            <person name="Sakoda M."/>
            <person name="Morohoshi T."/>
            <person name="Mitsuboshi M."/>
            <person name="Nishizawa T."/>
        </authorList>
    </citation>
    <scope>NUCLEOTIDE SEQUENCE</scope>
    <source>
        <strain evidence="1">CMC57</strain>
    </source>
</reference>
<proteinExistence type="predicted"/>
<dbReference type="AlphaFoldDB" id="A0AB33K145"/>